<dbReference type="OrthoDB" id="5411773at2759"/>
<proteinExistence type="predicted"/>
<dbReference type="AlphaFoldDB" id="A0A6A5Q6G8"/>
<dbReference type="Proteomes" id="UP000800096">
    <property type="component" value="Unassembled WGS sequence"/>
</dbReference>
<dbReference type="EMBL" id="ML979144">
    <property type="protein sequence ID" value="KAF1911461.1"/>
    <property type="molecule type" value="Genomic_DNA"/>
</dbReference>
<reference evidence="2" key="1">
    <citation type="journal article" date="2020" name="Stud. Mycol.">
        <title>101 Dothideomycetes genomes: a test case for predicting lifestyles and emergence of pathogens.</title>
        <authorList>
            <person name="Haridas S."/>
            <person name="Albert R."/>
            <person name="Binder M."/>
            <person name="Bloem J."/>
            <person name="Labutti K."/>
            <person name="Salamov A."/>
            <person name="Andreopoulos B."/>
            <person name="Baker S."/>
            <person name="Barry K."/>
            <person name="Bills G."/>
            <person name="Bluhm B."/>
            <person name="Cannon C."/>
            <person name="Castanera R."/>
            <person name="Culley D."/>
            <person name="Daum C."/>
            <person name="Ezra D."/>
            <person name="Gonzalez J."/>
            <person name="Henrissat B."/>
            <person name="Kuo A."/>
            <person name="Liang C."/>
            <person name="Lipzen A."/>
            <person name="Lutzoni F."/>
            <person name="Magnuson J."/>
            <person name="Mondo S."/>
            <person name="Nolan M."/>
            <person name="Ohm R."/>
            <person name="Pangilinan J."/>
            <person name="Park H.-J."/>
            <person name="Ramirez L."/>
            <person name="Alfaro M."/>
            <person name="Sun H."/>
            <person name="Tritt A."/>
            <person name="Yoshinaga Y."/>
            <person name="Zwiers L.-H."/>
            <person name="Turgeon B."/>
            <person name="Goodwin S."/>
            <person name="Spatafora J."/>
            <person name="Crous P."/>
            <person name="Grigoriev I."/>
        </authorList>
    </citation>
    <scope>NUCLEOTIDE SEQUENCE</scope>
    <source>
        <strain evidence="2">HMLAC05119</strain>
    </source>
</reference>
<feature type="compositionally biased region" description="Acidic residues" evidence="1">
    <location>
        <begin position="350"/>
        <end position="388"/>
    </location>
</feature>
<feature type="region of interest" description="Disordered" evidence="1">
    <location>
        <begin position="600"/>
        <end position="637"/>
    </location>
</feature>
<evidence type="ECO:0000313" key="2">
    <source>
        <dbReference type="EMBL" id="KAF1911461.1"/>
    </source>
</evidence>
<feature type="compositionally biased region" description="Basic and acidic residues" evidence="1">
    <location>
        <begin position="329"/>
        <end position="349"/>
    </location>
</feature>
<organism evidence="2 3">
    <name type="scientific">Ampelomyces quisqualis</name>
    <name type="common">Powdery mildew agent</name>
    <dbReference type="NCBI Taxonomy" id="50730"/>
    <lineage>
        <taxon>Eukaryota</taxon>
        <taxon>Fungi</taxon>
        <taxon>Dikarya</taxon>
        <taxon>Ascomycota</taxon>
        <taxon>Pezizomycotina</taxon>
        <taxon>Dothideomycetes</taxon>
        <taxon>Pleosporomycetidae</taxon>
        <taxon>Pleosporales</taxon>
        <taxon>Pleosporineae</taxon>
        <taxon>Phaeosphaeriaceae</taxon>
        <taxon>Ampelomyces</taxon>
    </lineage>
</organism>
<feature type="region of interest" description="Disordered" evidence="1">
    <location>
        <begin position="1"/>
        <end position="54"/>
    </location>
</feature>
<protein>
    <submittedName>
        <fullName evidence="2">Uncharacterized protein</fullName>
    </submittedName>
</protein>
<evidence type="ECO:0000313" key="3">
    <source>
        <dbReference type="Proteomes" id="UP000800096"/>
    </source>
</evidence>
<feature type="compositionally biased region" description="Polar residues" evidence="1">
    <location>
        <begin position="619"/>
        <end position="629"/>
    </location>
</feature>
<keyword evidence="3" id="KW-1185">Reference proteome</keyword>
<accession>A0A6A5Q6G8</accession>
<evidence type="ECO:0000256" key="1">
    <source>
        <dbReference type="SAM" id="MobiDB-lite"/>
    </source>
</evidence>
<gene>
    <name evidence="2" type="ORF">BDU57DRAFT_533563</name>
</gene>
<name>A0A6A5Q6G8_AMPQU</name>
<feature type="region of interest" description="Disordered" evidence="1">
    <location>
        <begin position="329"/>
        <end position="389"/>
    </location>
</feature>
<sequence length="637" mass="70430">MPRDLVRPTRRVARPTHDLKSAPPPRRHAFEMAMSASNQPEQAPRGPSSTVSGHATPSVALEAVGARPRRVQRRPTKQASYELCTHAKAYLEGGQYASGFDFLSSLLAAGTSISTPAQPHIGLIAPATYLAFASSLIVYPKITTKTRSKDAQRGADAALRYLRCVHNTVHGPAYSVVRQAFSFSEESSRRRDRGHHGVTASLSPKSGDDISAIAGDAAQSHSLWAKADDFWHIVGWALNCSKSHHHRWERWKLWLGMTLDFLESDWELCVGRGKEDETLQESTLKESLIWRYILGDAVSVSRGVRRRIVRAILATASAEALKDFPEIWQKESEGPKRQTREGNQAREVDFETGDMADYGSDEDMPDAHEETDDEKQVEQDSDSDDSDNNVEMAIRTLGGRQAIELRQRLIALVSRPCILLQRTNNDQLVQVSRALPTEFTTPSDFFDNILEDFIHLPTALLQVLLSTSKMAGGDHVAFCTNLLLPLASGKIPDFLRYRPTQQDLESNLLALKGTTQSYAANAKISLILEQVFIYMMDRDTLSPTDALRDAMETGIKARGSVYGTGKGRRGNAEEEAEGQVMLEACSGRLLDLLELVEMTDGKSPQPFKEQDASAYPSFGSFSPLSTPPGSDTEEDEQ</sequence>
<feature type="compositionally biased region" description="Polar residues" evidence="1">
    <location>
        <begin position="35"/>
        <end position="54"/>
    </location>
</feature>